<dbReference type="Proteomes" id="UP000274541">
    <property type="component" value="Unassembled WGS sequence"/>
</dbReference>
<dbReference type="CDD" id="cd04221">
    <property type="entry name" value="MauL"/>
    <property type="match status" value="1"/>
</dbReference>
<reference evidence="2 3" key="1">
    <citation type="submission" date="2018-08" db="EMBL/GenBank/DDBJ databases">
        <title>Recombination of ecologically and evolutionarily significant loci maintains genetic cohesion in the Pseudomonas syringae species complex.</title>
        <authorList>
            <person name="Dillon M."/>
            <person name="Thakur S."/>
            <person name="Almeida R.N.D."/>
            <person name="Weir B.S."/>
            <person name="Guttman D.S."/>
        </authorList>
    </citation>
    <scope>NUCLEOTIDE SEQUENCE [LARGE SCALE GENOMIC DNA]</scope>
    <source>
        <strain evidence="2 3">ICMP 4388</strain>
    </source>
</reference>
<feature type="region of interest" description="Disordered" evidence="1">
    <location>
        <begin position="229"/>
        <end position="250"/>
    </location>
</feature>
<dbReference type="Gene3D" id="2.60.40.420">
    <property type="entry name" value="Cupredoxins - blue copper proteins"/>
    <property type="match status" value="1"/>
</dbReference>
<name>A0A0N8TA21_PSEAP</name>
<sequence>MSGGACQVEKSGLISFTALPLWVESGMTNVFISALLAGLCVASAASASASTFTAQVMDKEGKPLADAVVTLKGPPDPSPVALKASMDQRDQEFAPHVLAIHTGTQVKFPNSDNIRHQVYSFSPAKRFELRLYEGTPSDPLLFDKPGVVVLGCNIHDWMVGYIYVTDEPWFGVTDSNGQLKLDQMPAGHYNATLWHPQIADMQPVSGGEFEVPAAGLTQRFNLAVEMQAEDKPGKPAPGGFGDAFHKATHE</sequence>
<evidence type="ECO:0000313" key="3">
    <source>
        <dbReference type="Proteomes" id="UP000274541"/>
    </source>
</evidence>
<comment type="caution">
    <text evidence="2">The sequence shown here is derived from an EMBL/GenBank/DDBJ whole genome shotgun (WGS) entry which is preliminary data.</text>
</comment>
<gene>
    <name evidence="2" type="ORF">ALQ37_01429</name>
</gene>
<dbReference type="InterPro" id="IPR034242">
    <property type="entry name" value="MauL"/>
</dbReference>
<dbReference type="AlphaFoldDB" id="A0A0N8TA21"/>
<evidence type="ECO:0000256" key="1">
    <source>
        <dbReference type="SAM" id="MobiDB-lite"/>
    </source>
</evidence>
<dbReference type="EMBL" id="RBPX01000086">
    <property type="protein sequence ID" value="RMO69736.1"/>
    <property type="molecule type" value="Genomic_DNA"/>
</dbReference>
<evidence type="ECO:0008006" key="4">
    <source>
        <dbReference type="Google" id="ProtNLM"/>
    </source>
</evidence>
<organism evidence="2 3">
    <name type="scientific">Pseudomonas syringae pv. aptata</name>
    <dbReference type="NCBI Taxonomy" id="83167"/>
    <lineage>
        <taxon>Bacteria</taxon>
        <taxon>Pseudomonadati</taxon>
        <taxon>Pseudomonadota</taxon>
        <taxon>Gammaproteobacteria</taxon>
        <taxon>Pseudomonadales</taxon>
        <taxon>Pseudomonadaceae</taxon>
        <taxon>Pseudomonas</taxon>
        <taxon>Pseudomonas syringae</taxon>
    </lineage>
</organism>
<dbReference type="InterPro" id="IPR008972">
    <property type="entry name" value="Cupredoxin"/>
</dbReference>
<accession>A0A0N8TA21</accession>
<proteinExistence type="predicted"/>
<evidence type="ECO:0000313" key="2">
    <source>
        <dbReference type="EMBL" id="RMO69736.1"/>
    </source>
</evidence>
<protein>
    <recommendedName>
        <fullName evidence="4">Protein containing plastocyanin/azurin family domain</fullName>
    </recommendedName>
</protein>
<dbReference type="SUPFAM" id="SSF49503">
    <property type="entry name" value="Cupredoxins"/>
    <property type="match status" value="1"/>
</dbReference>